<accession>A0AAN6UYG5</accession>
<dbReference type="InterPro" id="IPR057328">
    <property type="entry name" value="RNaseT2L_C"/>
</dbReference>
<feature type="domain" description="RNase T2-like C-terminal" evidence="2">
    <location>
        <begin position="43"/>
        <end position="152"/>
    </location>
</feature>
<sequence>MHTYIPYLLLPLTALAAPTINPIPVTPLITTRQLSQSSTAATFTGTGQLRALYISGDHTDLGCLTATGEWTVDEARCGVFVAQDGGFGQFTLRSFGSTDRGQDALGACGIEVATLRCGEGVKGGLFGTFGTQGPIPGRPVLRYSQYGVFATNAADSPPTVDEEPLPIHFYSGSEKGKWVWLGWKQV</sequence>
<evidence type="ECO:0000313" key="4">
    <source>
        <dbReference type="Proteomes" id="UP001302676"/>
    </source>
</evidence>
<keyword evidence="1" id="KW-0732">Signal</keyword>
<keyword evidence="4" id="KW-1185">Reference proteome</keyword>
<evidence type="ECO:0000313" key="3">
    <source>
        <dbReference type="EMBL" id="KAK4141370.1"/>
    </source>
</evidence>
<dbReference type="EMBL" id="MU853612">
    <property type="protein sequence ID" value="KAK4141370.1"/>
    <property type="molecule type" value="Genomic_DNA"/>
</dbReference>
<name>A0AAN6UYG5_9PEZI</name>
<organism evidence="3 4">
    <name type="scientific">Dichotomopilus funicola</name>
    <dbReference type="NCBI Taxonomy" id="1934379"/>
    <lineage>
        <taxon>Eukaryota</taxon>
        <taxon>Fungi</taxon>
        <taxon>Dikarya</taxon>
        <taxon>Ascomycota</taxon>
        <taxon>Pezizomycotina</taxon>
        <taxon>Sordariomycetes</taxon>
        <taxon>Sordariomycetidae</taxon>
        <taxon>Sordariales</taxon>
        <taxon>Chaetomiaceae</taxon>
        <taxon>Dichotomopilus</taxon>
    </lineage>
</organism>
<feature type="signal peptide" evidence="1">
    <location>
        <begin position="1"/>
        <end position="16"/>
    </location>
</feature>
<comment type="caution">
    <text evidence="3">The sequence shown here is derived from an EMBL/GenBank/DDBJ whole genome shotgun (WGS) entry which is preliminary data.</text>
</comment>
<dbReference type="RefSeq" id="XP_062634741.1">
    <property type="nucleotide sequence ID" value="XM_062784465.1"/>
</dbReference>
<protein>
    <recommendedName>
        <fullName evidence="2">RNase T2-like C-terminal domain-containing protein</fullName>
    </recommendedName>
</protein>
<dbReference type="Proteomes" id="UP001302676">
    <property type="component" value="Unassembled WGS sequence"/>
</dbReference>
<evidence type="ECO:0000256" key="1">
    <source>
        <dbReference type="SAM" id="SignalP"/>
    </source>
</evidence>
<dbReference type="Pfam" id="PF25488">
    <property type="entry name" value="RNaseT2L_C"/>
    <property type="match status" value="1"/>
</dbReference>
<proteinExistence type="predicted"/>
<reference evidence="3" key="2">
    <citation type="submission" date="2023-05" db="EMBL/GenBank/DDBJ databases">
        <authorList>
            <consortium name="Lawrence Berkeley National Laboratory"/>
            <person name="Steindorff A."/>
            <person name="Hensen N."/>
            <person name="Bonometti L."/>
            <person name="Westerberg I."/>
            <person name="Brannstrom I.O."/>
            <person name="Guillou S."/>
            <person name="Cros-Aarteil S."/>
            <person name="Calhoun S."/>
            <person name="Haridas S."/>
            <person name="Kuo A."/>
            <person name="Mondo S."/>
            <person name="Pangilinan J."/>
            <person name="Riley R."/>
            <person name="Labutti K."/>
            <person name="Andreopoulos B."/>
            <person name="Lipzen A."/>
            <person name="Chen C."/>
            <person name="Yanf M."/>
            <person name="Daum C."/>
            <person name="Ng V."/>
            <person name="Clum A."/>
            <person name="Ohm R."/>
            <person name="Martin F."/>
            <person name="Silar P."/>
            <person name="Natvig D."/>
            <person name="Lalanne C."/>
            <person name="Gautier V."/>
            <person name="Ament-Velasquez S.L."/>
            <person name="Kruys A."/>
            <person name="Hutchinson M.I."/>
            <person name="Powell A.J."/>
            <person name="Barry K."/>
            <person name="Miller A.N."/>
            <person name="Grigoriev I.V."/>
            <person name="Debuchy R."/>
            <person name="Gladieux P."/>
            <person name="Thoren M.H."/>
            <person name="Johannesson H."/>
        </authorList>
    </citation>
    <scope>NUCLEOTIDE SEQUENCE</scope>
    <source>
        <strain evidence="3">CBS 141.50</strain>
    </source>
</reference>
<dbReference type="AlphaFoldDB" id="A0AAN6UYG5"/>
<reference evidence="3" key="1">
    <citation type="journal article" date="2023" name="Mol. Phylogenet. Evol.">
        <title>Genome-scale phylogeny and comparative genomics of the fungal order Sordariales.</title>
        <authorList>
            <person name="Hensen N."/>
            <person name="Bonometti L."/>
            <person name="Westerberg I."/>
            <person name="Brannstrom I.O."/>
            <person name="Guillou S."/>
            <person name="Cros-Aarteil S."/>
            <person name="Calhoun S."/>
            <person name="Haridas S."/>
            <person name="Kuo A."/>
            <person name="Mondo S."/>
            <person name="Pangilinan J."/>
            <person name="Riley R."/>
            <person name="LaButti K."/>
            <person name="Andreopoulos B."/>
            <person name="Lipzen A."/>
            <person name="Chen C."/>
            <person name="Yan M."/>
            <person name="Daum C."/>
            <person name="Ng V."/>
            <person name="Clum A."/>
            <person name="Steindorff A."/>
            <person name="Ohm R.A."/>
            <person name="Martin F."/>
            <person name="Silar P."/>
            <person name="Natvig D.O."/>
            <person name="Lalanne C."/>
            <person name="Gautier V."/>
            <person name="Ament-Velasquez S.L."/>
            <person name="Kruys A."/>
            <person name="Hutchinson M.I."/>
            <person name="Powell A.J."/>
            <person name="Barry K."/>
            <person name="Miller A.N."/>
            <person name="Grigoriev I.V."/>
            <person name="Debuchy R."/>
            <person name="Gladieux P."/>
            <person name="Hiltunen Thoren M."/>
            <person name="Johannesson H."/>
        </authorList>
    </citation>
    <scope>NUCLEOTIDE SEQUENCE</scope>
    <source>
        <strain evidence="3">CBS 141.50</strain>
    </source>
</reference>
<feature type="chain" id="PRO_5042989520" description="RNase T2-like C-terminal domain-containing protein" evidence="1">
    <location>
        <begin position="17"/>
        <end position="186"/>
    </location>
</feature>
<gene>
    <name evidence="3" type="ORF">C8A04DRAFT_39107</name>
</gene>
<evidence type="ECO:0000259" key="2">
    <source>
        <dbReference type="Pfam" id="PF25488"/>
    </source>
</evidence>
<dbReference type="GeneID" id="87821078"/>